<accession>A0ABD5WNC4</accession>
<feature type="compositionally biased region" description="Basic and acidic residues" evidence="1">
    <location>
        <begin position="36"/>
        <end position="51"/>
    </location>
</feature>
<evidence type="ECO:0008006" key="4">
    <source>
        <dbReference type="Google" id="ProtNLM"/>
    </source>
</evidence>
<evidence type="ECO:0000256" key="1">
    <source>
        <dbReference type="SAM" id="MobiDB-lite"/>
    </source>
</evidence>
<dbReference type="RefSeq" id="WP_276279968.1">
    <property type="nucleotide sequence ID" value="NZ_CP119809.1"/>
</dbReference>
<sequence length="68" mass="7669">MGYHVINSETVEPAPDRPYVQRSLRDAAKSANVTTDRYEVEPEDRRVETPDGERVVPEGHVFVVESDA</sequence>
<keyword evidence="3" id="KW-1185">Reference proteome</keyword>
<dbReference type="Proteomes" id="UP001596407">
    <property type="component" value="Unassembled WGS sequence"/>
</dbReference>
<dbReference type="GeneID" id="79304571"/>
<feature type="region of interest" description="Disordered" evidence="1">
    <location>
        <begin position="25"/>
        <end position="51"/>
    </location>
</feature>
<dbReference type="AlphaFoldDB" id="A0ABD5WNC4"/>
<reference evidence="2 3" key="1">
    <citation type="journal article" date="2019" name="Int. J. Syst. Evol. Microbiol.">
        <title>The Global Catalogue of Microorganisms (GCM) 10K type strain sequencing project: providing services to taxonomists for standard genome sequencing and annotation.</title>
        <authorList>
            <consortium name="The Broad Institute Genomics Platform"/>
            <consortium name="The Broad Institute Genome Sequencing Center for Infectious Disease"/>
            <person name="Wu L."/>
            <person name="Ma J."/>
        </authorList>
    </citation>
    <scope>NUCLEOTIDE SEQUENCE [LARGE SCALE GENOMIC DNA]</scope>
    <source>
        <strain evidence="2 3">DT72</strain>
    </source>
</reference>
<proteinExistence type="predicted"/>
<evidence type="ECO:0000313" key="2">
    <source>
        <dbReference type="EMBL" id="MFC7082057.1"/>
    </source>
</evidence>
<organism evidence="2 3">
    <name type="scientific">Halorussus caseinilyticus</name>
    <dbReference type="NCBI Taxonomy" id="3034025"/>
    <lineage>
        <taxon>Archaea</taxon>
        <taxon>Methanobacteriati</taxon>
        <taxon>Methanobacteriota</taxon>
        <taxon>Stenosarchaea group</taxon>
        <taxon>Halobacteria</taxon>
        <taxon>Halobacteriales</taxon>
        <taxon>Haladaptataceae</taxon>
        <taxon>Halorussus</taxon>
    </lineage>
</organism>
<dbReference type="EMBL" id="JBHSZH010000005">
    <property type="protein sequence ID" value="MFC7082057.1"/>
    <property type="molecule type" value="Genomic_DNA"/>
</dbReference>
<gene>
    <name evidence="2" type="ORF">ACFQJ6_20165</name>
</gene>
<evidence type="ECO:0000313" key="3">
    <source>
        <dbReference type="Proteomes" id="UP001596407"/>
    </source>
</evidence>
<protein>
    <recommendedName>
        <fullName evidence="4">PASTA domain-containing protein</fullName>
    </recommendedName>
</protein>
<comment type="caution">
    <text evidence="2">The sequence shown here is derived from an EMBL/GenBank/DDBJ whole genome shotgun (WGS) entry which is preliminary data.</text>
</comment>
<name>A0ABD5WNC4_9EURY</name>